<protein>
    <submittedName>
        <fullName evidence="1">Uncharacterized protein</fullName>
    </submittedName>
</protein>
<dbReference type="Proteomes" id="UP001163603">
    <property type="component" value="Chromosome 13"/>
</dbReference>
<evidence type="ECO:0000313" key="1">
    <source>
        <dbReference type="EMBL" id="KAJ0013675.1"/>
    </source>
</evidence>
<evidence type="ECO:0000313" key="2">
    <source>
        <dbReference type="Proteomes" id="UP001163603"/>
    </source>
</evidence>
<accession>A0ACC0X8W6</accession>
<organism evidence="1 2">
    <name type="scientific">Pistacia integerrima</name>
    <dbReference type="NCBI Taxonomy" id="434235"/>
    <lineage>
        <taxon>Eukaryota</taxon>
        <taxon>Viridiplantae</taxon>
        <taxon>Streptophyta</taxon>
        <taxon>Embryophyta</taxon>
        <taxon>Tracheophyta</taxon>
        <taxon>Spermatophyta</taxon>
        <taxon>Magnoliopsida</taxon>
        <taxon>eudicotyledons</taxon>
        <taxon>Gunneridae</taxon>
        <taxon>Pentapetalae</taxon>
        <taxon>rosids</taxon>
        <taxon>malvids</taxon>
        <taxon>Sapindales</taxon>
        <taxon>Anacardiaceae</taxon>
        <taxon>Pistacia</taxon>
    </lineage>
</organism>
<keyword evidence="2" id="KW-1185">Reference proteome</keyword>
<dbReference type="EMBL" id="CM047748">
    <property type="protein sequence ID" value="KAJ0013675.1"/>
    <property type="molecule type" value="Genomic_DNA"/>
</dbReference>
<comment type="caution">
    <text evidence="1">The sequence shown here is derived from an EMBL/GenBank/DDBJ whole genome shotgun (WGS) entry which is preliminary data.</text>
</comment>
<gene>
    <name evidence="1" type="ORF">Pint_21353</name>
</gene>
<name>A0ACC0X8W6_9ROSI</name>
<proteinExistence type="predicted"/>
<reference evidence="2" key="1">
    <citation type="journal article" date="2023" name="G3 (Bethesda)">
        <title>Genome assembly and association tests identify interacting loci associated with vigor, precocity, and sex in interspecific pistachio rootstocks.</title>
        <authorList>
            <person name="Palmer W."/>
            <person name="Jacygrad E."/>
            <person name="Sagayaradj S."/>
            <person name="Cavanaugh K."/>
            <person name="Han R."/>
            <person name="Bertier L."/>
            <person name="Beede B."/>
            <person name="Kafkas S."/>
            <person name="Golino D."/>
            <person name="Preece J."/>
            <person name="Michelmore R."/>
        </authorList>
    </citation>
    <scope>NUCLEOTIDE SEQUENCE [LARGE SCALE GENOMIC DNA]</scope>
</reference>
<sequence length="152" mass="17568">MGLNETYSAVRGQIMLMHPLPISKRHIHFYVKKKSSEVSLKQREIENLFIALIVKALLTLWIDVISSMGFLLDTNCMAKMFSHPIEAEKPLLTKLIQKSFQTHTSLSLILLLNSLLRNLLKSKLFLMVKNLSKQTIQVFRPFVLPLLHKRQT</sequence>